<dbReference type="RefSeq" id="WP_012790165.1">
    <property type="nucleotide sequence ID" value="NC_013132.1"/>
</dbReference>
<dbReference type="InterPro" id="IPR012000">
    <property type="entry name" value="Thiamin_PyroP_enz_cen_dom"/>
</dbReference>
<feature type="domain" description="Thiamine pyrophosphate enzyme central" evidence="4">
    <location>
        <begin position="217"/>
        <end position="354"/>
    </location>
</feature>
<dbReference type="SUPFAM" id="SSF52518">
    <property type="entry name" value="Thiamin diphosphate-binding fold (THDP-binding)"/>
    <property type="match status" value="2"/>
</dbReference>
<dbReference type="GO" id="GO:0050660">
    <property type="term" value="F:flavin adenine dinucleotide binding"/>
    <property type="evidence" value="ECO:0007669"/>
    <property type="project" value="TreeGrafter"/>
</dbReference>
<evidence type="ECO:0000313" key="8">
    <source>
        <dbReference type="Proteomes" id="UP000002215"/>
    </source>
</evidence>
<dbReference type="GO" id="GO:0000287">
    <property type="term" value="F:magnesium ion binding"/>
    <property type="evidence" value="ECO:0007669"/>
    <property type="project" value="InterPro"/>
</dbReference>
<dbReference type="AlphaFoldDB" id="A0A979GT86"/>
<dbReference type="Pfam" id="PF02776">
    <property type="entry name" value="TPP_enzyme_N"/>
    <property type="match status" value="1"/>
</dbReference>
<dbReference type="Proteomes" id="UP000002215">
    <property type="component" value="Chromosome"/>
</dbReference>
<dbReference type="Pfam" id="PF00205">
    <property type="entry name" value="TPP_enzyme_M"/>
    <property type="match status" value="1"/>
</dbReference>
<dbReference type="KEGG" id="cpi:Cpin_2501"/>
<feature type="domain" description="Thiamine pyrophosphate enzyme TPP-binding" evidence="5">
    <location>
        <begin position="455"/>
        <end position="591"/>
    </location>
</feature>
<dbReference type="InterPro" id="IPR029035">
    <property type="entry name" value="DHS-like_NAD/FAD-binding_dom"/>
</dbReference>
<evidence type="ECO:0000259" key="6">
    <source>
        <dbReference type="Pfam" id="PF02776"/>
    </source>
</evidence>
<dbReference type="CDD" id="cd02002">
    <property type="entry name" value="TPP_BFDC"/>
    <property type="match status" value="1"/>
</dbReference>
<dbReference type="InterPro" id="IPR012001">
    <property type="entry name" value="Thiamin_PyroP_enz_TPP-bd_dom"/>
</dbReference>
<dbReference type="InterPro" id="IPR011766">
    <property type="entry name" value="TPP_enzyme_TPP-bd"/>
</dbReference>
<evidence type="ECO:0000256" key="2">
    <source>
        <dbReference type="ARBA" id="ARBA00023052"/>
    </source>
</evidence>
<evidence type="ECO:0000313" key="7">
    <source>
        <dbReference type="EMBL" id="ACU59989.1"/>
    </source>
</evidence>
<evidence type="ECO:0000259" key="4">
    <source>
        <dbReference type="Pfam" id="PF00205"/>
    </source>
</evidence>
<accession>A0A979GT86</accession>
<proteinExistence type="inferred from homology"/>
<evidence type="ECO:0000259" key="5">
    <source>
        <dbReference type="Pfam" id="PF02775"/>
    </source>
</evidence>
<dbReference type="CDD" id="cd07035">
    <property type="entry name" value="TPP_PYR_POX_like"/>
    <property type="match status" value="1"/>
</dbReference>
<protein>
    <submittedName>
        <fullName evidence="7">Thiamine pyrophosphate protein TPP binding domain protein</fullName>
    </submittedName>
</protein>
<dbReference type="GO" id="GO:0030976">
    <property type="term" value="F:thiamine pyrophosphate binding"/>
    <property type="evidence" value="ECO:0007669"/>
    <property type="project" value="InterPro"/>
</dbReference>
<evidence type="ECO:0000256" key="3">
    <source>
        <dbReference type="RuleBase" id="RU362132"/>
    </source>
</evidence>
<comment type="similarity">
    <text evidence="1 3">Belongs to the TPP enzyme family.</text>
</comment>
<evidence type="ECO:0000256" key="1">
    <source>
        <dbReference type="ARBA" id="ARBA00007812"/>
    </source>
</evidence>
<feature type="domain" description="Thiamine pyrophosphate enzyme N-terminal TPP-binding" evidence="6">
    <location>
        <begin position="29"/>
        <end position="133"/>
    </location>
</feature>
<dbReference type="InterPro" id="IPR045229">
    <property type="entry name" value="TPP_enz"/>
</dbReference>
<organism evidence="7 8">
    <name type="scientific">Chitinophaga pinensis (strain ATCC 43595 / DSM 2588 / LMG 13176 / NBRC 15968 / NCIMB 11800 / UQM 2034)</name>
    <dbReference type="NCBI Taxonomy" id="485918"/>
    <lineage>
        <taxon>Bacteria</taxon>
        <taxon>Pseudomonadati</taxon>
        <taxon>Bacteroidota</taxon>
        <taxon>Chitinophagia</taxon>
        <taxon>Chitinophagales</taxon>
        <taxon>Chitinophagaceae</taxon>
        <taxon>Chitinophaga</taxon>
    </lineage>
</organism>
<dbReference type="GO" id="GO:0003984">
    <property type="term" value="F:acetolactate synthase activity"/>
    <property type="evidence" value="ECO:0007669"/>
    <property type="project" value="TreeGrafter"/>
</dbReference>
<dbReference type="Gene3D" id="3.40.50.970">
    <property type="match status" value="2"/>
</dbReference>
<sequence length="658" mass="72231">MKTPQMDQAVRQTSDDVIEHAFDQATRWTRDYVFDILKDLGIHYIFGVPGTNEIPIIDGTSYPENEVRYIECLHENIAIGAAMGSARMTGKPGVLVVHVTPGIAHSIGNLFNAYRSQVPLVILCCQQQNELITQEPLLASNLVDLARQYTKWAHEVRTPEEIPLVLQRAFKEAMAPPNGPVFVSIPWDFTMVAIEDDDKVKGVTRISPHFTGDNDAIRQAAAILSAAKNPVIVAGDAVGYADAWAELQELAELLGAPVVLQSFSSLANFPNNDYHWQGELPGSQAGVQGVFKDHDVAFLIGFGAQAQLAVYKYSDGPLFPPELTQVYLTNNTWDIAKNYYGEAAIFGDIKATLPILNDYIKPAPPEGAAARNEKMRLLAVKRAVDWDAYLLEAMEQEDIWSVVIAKALKEEIEERELVDDFVYVHEAVSDGAPFQYYLPFSTNGAKPVSYYCVAGGSLGWSMPASLGIKLENASSQGTGTKLVINAVGDGSSLFYPQTYWTAAHEQLPILYIITNNQEYHTLQLGLEQVVGAYGSAPGYGWKPKTMDPPYLRLERPKLDFVSLAKAFGGENGEVVETPGAVKGAIKRGIDHVLNNTTSYILDMRIAGNTPTAPSTSDAITAYYSKQPVLDYFHQDTVKAKLLSVATNRHIPSNIPSIF</sequence>
<dbReference type="PANTHER" id="PTHR18968:SF13">
    <property type="entry name" value="ACETOLACTATE SYNTHASE CATALYTIC SUBUNIT, MITOCHONDRIAL"/>
    <property type="match status" value="1"/>
</dbReference>
<dbReference type="GO" id="GO:0009097">
    <property type="term" value="P:isoleucine biosynthetic process"/>
    <property type="evidence" value="ECO:0007669"/>
    <property type="project" value="TreeGrafter"/>
</dbReference>
<keyword evidence="2 3" id="KW-0786">Thiamine pyrophosphate</keyword>
<dbReference type="EMBL" id="CP001699">
    <property type="protein sequence ID" value="ACU59989.1"/>
    <property type="molecule type" value="Genomic_DNA"/>
</dbReference>
<reference evidence="7 8" key="2">
    <citation type="journal article" date="2010" name="Stand. Genomic Sci.">
        <title>Complete genome sequence of Chitinophaga pinensis type strain (UQM 2034).</title>
        <authorList>
            <person name="Glavina Del Rio T."/>
            <person name="Abt B."/>
            <person name="Spring S."/>
            <person name="Lapidus A."/>
            <person name="Nolan M."/>
            <person name="Tice H."/>
            <person name="Copeland A."/>
            <person name="Cheng J.F."/>
            <person name="Chen F."/>
            <person name="Bruce D."/>
            <person name="Goodwin L."/>
            <person name="Pitluck S."/>
            <person name="Ivanova N."/>
            <person name="Mavromatis K."/>
            <person name="Mikhailova N."/>
            <person name="Pati A."/>
            <person name="Chen A."/>
            <person name="Palaniappan K."/>
            <person name="Land M."/>
            <person name="Hauser L."/>
            <person name="Chang Y.J."/>
            <person name="Jeffries C.D."/>
            <person name="Chain P."/>
            <person name="Saunders E."/>
            <person name="Detter J.C."/>
            <person name="Brettin T."/>
            <person name="Rohde M."/>
            <person name="Goker M."/>
            <person name="Bristow J."/>
            <person name="Eisen J.A."/>
            <person name="Markowitz V."/>
            <person name="Hugenholtz P."/>
            <person name="Kyrpides N.C."/>
            <person name="Klenk H.P."/>
            <person name="Lucas S."/>
        </authorList>
    </citation>
    <scope>NUCLEOTIDE SEQUENCE [LARGE SCALE GENOMIC DNA]</scope>
    <source>
        <strain evidence="8">ATCC 43595 / DSM 2588 / LMG 13176 / NBRC 15968 / NCIMB 11800 / UQM 2034</strain>
    </source>
</reference>
<dbReference type="SUPFAM" id="SSF52467">
    <property type="entry name" value="DHS-like NAD/FAD-binding domain"/>
    <property type="match status" value="1"/>
</dbReference>
<gene>
    <name evidence="7" type="ordered locus">Cpin_2501</name>
</gene>
<dbReference type="GO" id="GO:0005948">
    <property type="term" value="C:acetolactate synthase complex"/>
    <property type="evidence" value="ECO:0007669"/>
    <property type="project" value="TreeGrafter"/>
</dbReference>
<dbReference type="PANTHER" id="PTHR18968">
    <property type="entry name" value="THIAMINE PYROPHOSPHATE ENZYMES"/>
    <property type="match status" value="1"/>
</dbReference>
<dbReference type="Pfam" id="PF02775">
    <property type="entry name" value="TPP_enzyme_C"/>
    <property type="match status" value="1"/>
</dbReference>
<dbReference type="GO" id="GO:0009099">
    <property type="term" value="P:L-valine biosynthetic process"/>
    <property type="evidence" value="ECO:0007669"/>
    <property type="project" value="TreeGrafter"/>
</dbReference>
<dbReference type="Gene3D" id="3.40.50.1220">
    <property type="entry name" value="TPP-binding domain"/>
    <property type="match status" value="1"/>
</dbReference>
<name>A0A979GT86_CHIPD</name>
<dbReference type="InterPro" id="IPR029061">
    <property type="entry name" value="THDP-binding"/>
</dbReference>
<reference evidence="8" key="1">
    <citation type="submission" date="2009-08" db="EMBL/GenBank/DDBJ databases">
        <title>The complete genome of Chitinophaga pinensis DSM 2588.</title>
        <authorList>
            <consortium name="US DOE Joint Genome Institute (JGI-PGF)"/>
            <person name="Lucas S."/>
            <person name="Copeland A."/>
            <person name="Lapidus A."/>
            <person name="Glavina del Rio T."/>
            <person name="Dalin E."/>
            <person name="Tice H."/>
            <person name="Bruce D."/>
            <person name="Goodwin L."/>
            <person name="Pitluck S."/>
            <person name="Kyrpides N."/>
            <person name="Mavromatis K."/>
            <person name="Ivanova N."/>
            <person name="Mikhailova N."/>
            <person name="Sims D."/>
            <person name="Meinche L."/>
            <person name="Brettin T."/>
            <person name="Detter J.C."/>
            <person name="Han C."/>
            <person name="Larimer F."/>
            <person name="Land M."/>
            <person name="Hauser L."/>
            <person name="Markowitz V."/>
            <person name="Cheng J.-F."/>
            <person name="Hugenholtz P."/>
            <person name="Woyke T."/>
            <person name="Wu D."/>
            <person name="Spring S."/>
            <person name="Klenk H.-P."/>
            <person name="Eisen J.A."/>
        </authorList>
    </citation>
    <scope>NUCLEOTIDE SEQUENCE [LARGE SCALE GENOMIC DNA]</scope>
    <source>
        <strain evidence="8">ATCC 43595 / DSM 2588 / LMG 13176 / NBRC 15968 / NCIMB 11800 / UQM 2034</strain>
    </source>
</reference>